<proteinExistence type="predicted"/>
<evidence type="ECO:0000313" key="3">
    <source>
        <dbReference type="Proteomes" id="UP000325780"/>
    </source>
</evidence>
<dbReference type="Proteomes" id="UP000325780">
    <property type="component" value="Unassembled WGS sequence"/>
</dbReference>
<feature type="region of interest" description="Disordered" evidence="1">
    <location>
        <begin position="1"/>
        <end position="25"/>
    </location>
</feature>
<dbReference type="Pfam" id="PF04450">
    <property type="entry name" value="BSP"/>
    <property type="match status" value="1"/>
</dbReference>
<evidence type="ECO:0000313" key="2">
    <source>
        <dbReference type="EMBL" id="KAE8148925.1"/>
    </source>
</evidence>
<name>A0A5N6TRG7_ASPAV</name>
<dbReference type="PANTHER" id="PTHR33321">
    <property type="match status" value="1"/>
</dbReference>
<dbReference type="EMBL" id="ML742141">
    <property type="protein sequence ID" value="KAE8148925.1"/>
    <property type="molecule type" value="Genomic_DNA"/>
</dbReference>
<keyword evidence="3" id="KW-1185">Reference proteome</keyword>
<reference evidence="2 3" key="1">
    <citation type="submission" date="2019-04" db="EMBL/GenBank/DDBJ databases">
        <title>Friends and foes A comparative genomics study of 23 Aspergillus species from section Flavi.</title>
        <authorList>
            <consortium name="DOE Joint Genome Institute"/>
            <person name="Kjaerbolling I."/>
            <person name="Vesth T."/>
            <person name="Frisvad J.C."/>
            <person name="Nybo J.L."/>
            <person name="Theobald S."/>
            <person name="Kildgaard S."/>
            <person name="Isbrandt T."/>
            <person name="Kuo A."/>
            <person name="Sato A."/>
            <person name="Lyhne E.K."/>
            <person name="Kogle M.E."/>
            <person name="Wiebenga A."/>
            <person name="Kun R.S."/>
            <person name="Lubbers R.J."/>
            <person name="Makela M.R."/>
            <person name="Barry K."/>
            <person name="Chovatia M."/>
            <person name="Clum A."/>
            <person name="Daum C."/>
            <person name="Haridas S."/>
            <person name="He G."/>
            <person name="LaButti K."/>
            <person name="Lipzen A."/>
            <person name="Mondo S."/>
            <person name="Riley R."/>
            <person name="Salamov A."/>
            <person name="Simmons B.A."/>
            <person name="Magnuson J.K."/>
            <person name="Henrissat B."/>
            <person name="Mortensen U.H."/>
            <person name="Larsen T.O."/>
            <person name="Devries R.P."/>
            <person name="Grigoriev I.V."/>
            <person name="Machida M."/>
            <person name="Baker S.E."/>
            <person name="Andersen M.R."/>
        </authorList>
    </citation>
    <scope>NUCLEOTIDE SEQUENCE [LARGE SCALE GENOMIC DNA]</scope>
    <source>
        <strain evidence="2 3">IBT 18842</strain>
    </source>
</reference>
<gene>
    <name evidence="2" type="ORF">BDV25DRAFT_141302</name>
</gene>
<dbReference type="PANTHER" id="PTHR33321:SF12">
    <property type="entry name" value="PLANT BASIC SECRETORY PROTEIN (BSP) FAMILY PROTEIN"/>
    <property type="match status" value="1"/>
</dbReference>
<protein>
    <submittedName>
        <fullName evidence="2">Peptidase of plants and bacteria-domain-containing protein</fullName>
    </submittedName>
</protein>
<dbReference type="OrthoDB" id="891726at2759"/>
<evidence type="ECO:0000256" key="1">
    <source>
        <dbReference type="SAM" id="MobiDB-lite"/>
    </source>
</evidence>
<sequence length="247" mass="27076">MKTDNSPTTIPRSTTSPAEPIDRSADLPKPKLLLRIDDLRHPGATTFTVLITHLATAVDQALTAIVRGLYTPPRPTTLFLRDIDGVAYTTGTDSDKEIHFSLSYIQNTTKLANPKAEILGVLLHELVHCYQHTAPKGRGSVPNPPGGLIEGIADFIEDVRIGQGAIGMLNDRLLRVGYVGEQNLVLEAEISGGDDGITAAPSFWRDLFGVGVQELWNEYGRYLDHLPKMADFDSTGDWEDELVDFPK</sequence>
<dbReference type="AlphaFoldDB" id="A0A5N6TRG7"/>
<feature type="compositionally biased region" description="Low complexity" evidence="1">
    <location>
        <begin position="1"/>
        <end position="17"/>
    </location>
</feature>
<organism evidence="2 3">
    <name type="scientific">Aspergillus avenaceus</name>
    <dbReference type="NCBI Taxonomy" id="36643"/>
    <lineage>
        <taxon>Eukaryota</taxon>
        <taxon>Fungi</taxon>
        <taxon>Dikarya</taxon>
        <taxon>Ascomycota</taxon>
        <taxon>Pezizomycotina</taxon>
        <taxon>Eurotiomycetes</taxon>
        <taxon>Eurotiomycetidae</taxon>
        <taxon>Eurotiales</taxon>
        <taxon>Aspergillaceae</taxon>
        <taxon>Aspergillus</taxon>
        <taxon>Aspergillus subgen. Circumdati</taxon>
    </lineage>
</organism>
<dbReference type="InterPro" id="IPR007541">
    <property type="entry name" value="Uncharacterised_BSP"/>
</dbReference>
<accession>A0A5N6TRG7</accession>